<keyword evidence="1" id="KW-0732">Signal</keyword>
<dbReference type="InterPro" id="IPR006311">
    <property type="entry name" value="TAT_signal"/>
</dbReference>
<reference evidence="2" key="1">
    <citation type="submission" date="2022-06" db="EMBL/GenBank/DDBJ databases">
        <title>Sequencing the genomes of 1000 actinobacteria strains.</title>
        <authorList>
            <person name="Klenk H.-P."/>
        </authorList>
    </citation>
    <scope>NUCLEOTIDE SEQUENCE</scope>
    <source>
        <strain evidence="2">DSM 22016</strain>
    </source>
</reference>
<gene>
    <name evidence="2" type="ORF">BJ978_000548</name>
</gene>
<sequence>MTPSNRRRFSFRTPLMAAAALLGAAALALSPTAAFAAGWGTLSTAKVNSSVTATAWTQLGSGFKTATGVTYRYCVTVKGKGKLNLQPTAFGTVVTVDSSSYVTRCTKSFKGAANTFKPMALRIGSGNVTIGTVTVQRYYTGSVPV</sequence>
<dbReference type="OrthoDB" id="4843725at2"/>
<dbReference type="EMBL" id="JAMZDY010000001">
    <property type="protein sequence ID" value="MCP2369872.1"/>
    <property type="molecule type" value="Genomic_DNA"/>
</dbReference>
<accession>A0A9X2H2X4</accession>
<feature type="signal peptide" evidence="1">
    <location>
        <begin position="1"/>
        <end position="36"/>
    </location>
</feature>
<proteinExistence type="predicted"/>
<evidence type="ECO:0000313" key="2">
    <source>
        <dbReference type="EMBL" id="MCP2369872.1"/>
    </source>
</evidence>
<evidence type="ECO:0000313" key="3">
    <source>
        <dbReference type="Proteomes" id="UP001139722"/>
    </source>
</evidence>
<evidence type="ECO:0000256" key="1">
    <source>
        <dbReference type="SAM" id="SignalP"/>
    </source>
</evidence>
<dbReference type="PROSITE" id="PS51318">
    <property type="entry name" value="TAT"/>
    <property type="match status" value="1"/>
</dbReference>
<organism evidence="2 3">
    <name type="scientific">Agromyces terreus</name>
    <dbReference type="NCBI Taxonomy" id="424795"/>
    <lineage>
        <taxon>Bacteria</taxon>
        <taxon>Bacillati</taxon>
        <taxon>Actinomycetota</taxon>
        <taxon>Actinomycetes</taxon>
        <taxon>Micrococcales</taxon>
        <taxon>Microbacteriaceae</taxon>
        <taxon>Agromyces</taxon>
    </lineage>
</organism>
<protein>
    <submittedName>
        <fullName evidence="2">Uncharacterized protein</fullName>
    </submittedName>
</protein>
<dbReference type="RefSeq" id="WP_156999762.1">
    <property type="nucleotide sequence ID" value="NZ_BAAANU010000025.1"/>
</dbReference>
<dbReference type="Proteomes" id="UP001139722">
    <property type="component" value="Unassembled WGS sequence"/>
</dbReference>
<dbReference type="AlphaFoldDB" id="A0A9X2H2X4"/>
<keyword evidence="3" id="KW-1185">Reference proteome</keyword>
<feature type="chain" id="PRO_5040719708" evidence="1">
    <location>
        <begin position="37"/>
        <end position="145"/>
    </location>
</feature>
<name>A0A9X2H2X4_9MICO</name>
<comment type="caution">
    <text evidence="2">The sequence shown here is derived from an EMBL/GenBank/DDBJ whole genome shotgun (WGS) entry which is preliminary data.</text>
</comment>